<protein>
    <submittedName>
        <fullName evidence="4">Acyl carrier protein</fullName>
    </submittedName>
</protein>
<evidence type="ECO:0000256" key="2">
    <source>
        <dbReference type="ARBA" id="ARBA00022553"/>
    </source>
</evidence>
<gene>
    <name evidence="4" type="ORF">FNZ23_18445</name>
</gene>
<dbReference type="Gene3D" id="1.10.1200.10">
    <property type="entry name" value="ACP-like"/>
    <property type="match status" value="1"/>
</dbReference>
<evidence type="ECO:0000259" key="3">
    <source>
        <dbReference type="PROSITE" id="PS50075"/>
    </source>
</evidence>
<dbReference type="InterPro" id="IPR009081">
    <property type="entry name" value="PP-bd_ACP"/>
</dbReference>
<dbReference type="GO" id="GO:0017000">
    <property type="term" value="P:antibiotic biosynthetic process"/>
    <property type="evidence" value="ECO:0007669"/>
    <property type="project" value="UniProtKB-ARBA"/>
</dbReference>
<dbReference type="PROSITE" id="PS50075">
    <property type="entry name" value="CARRIER"/>
    <property type="match status" value="1"/>
</dbReference>
<dbReference type="SUPFAM" id="SSF47336">
    <property type="entry name" value="ACP-like"/>
    <property type="match status" value="1"/>
</dbReference>
<proteinExistence type="predicted"/>
<keyword evidence="1" id="KW-0596">Phosphopantetheine</keyword>
<keyword evidence="2" id="KW-0597">Phosphoprotein</keyword>
<sequence>MSNPTHEQLYDRLVAVLQYLHDAPAEQLTPDATYAGLGVDSLTMVEISLRLERELGVEVTDTELSQDLSLAETVRLIESKLSADGPLHQTTA</sequence>
<dbReference type="InterPro" id="IPR020806">
    <property type="entry name" value="PKS_PP-bd"/>
</dbReference>
<dbReference type="EMBL" id="VKLS01000237">
    <property type="protein sequence ID" value="TSB37436.1"/>
    <property type="molecule type" value="Genomic_DNA"/>
</dbReference>
<dbReference type="Pfam" id="PF00550">
    <property type="entry name" value="PP-binding"/>
    <property type="match status" value="1"/>
</dbReference>
<evidence type="ECO:0000313" key="5">
    <source>
        <dbReference type="Proteomes" id="UP000320888"/>
    </source>
</evidence>
<dbReference type="GO" id="GO:0031177">
    <property type="term" value="F:phosphopantetheine binding"/>
    <property type="evidence" value="ECO:0007669"/>
    <property type="project" value="InterPro"/>
</dbReference>
<organism evidence="4 5">
    <name type="scientific">Streptomyces benahoarensis</name>
    <dbReference type="NCBI Taxonomy" id="2595054"/>
    <lineage>
        <taxon>Bacteria</taxon>
        <taxon>Bacillati</taxon>
        <taxon>Actinomycetota</taxon>
        <taxon>Actinomycetes</taxon>
        <taxon>Kitasatosporales</taxon>
        <taxon>Streptomycetaceae</taxon>
        <taxon>Streptomyces</taxon>
    </lineage>
</organism>
<dbReference type="SMART" id="SM00823">
    <property type="entry name" value="PKS_PP"/>
    <property type="match status" value="1"/>
</dbReference>
<reference evidence="4 5" key="1">
    <citation type="submission" date="2019-07" db="EMBL/GenBank/DDBJ databases">
        <title>Draft genome for Streptomyces benahoarensis MZ03-48.</title>
        <authorList>
            <person name="Gonzalez-Pimentel J.L."/>
        </authorList>
    </citation>
    <scope>NUCLEOTIDE SEQUENCE [LARGE SCALE GENOMIC DNA]</scope>
    <source>
        <strain evidence="4 5">MZ03-48</strain>
    </source>
</reference>
<feature type="domain" description="Carrier" evidence="3">
    <location>
        <begin position="4"/>
        <end position="81"/>
    </location>
</feature>
<name>A0A553Z7L2_9ACTN</name>
<dbReference type="InterPro" id="IPR036736">
    <property type="entry name" value="ACP-like_sf"/>
</dbReference>
<dbReference type="Proteomes" id="UP000320888">
    <property type="component" value="Unassembled WGS sequence"/>
</dbReference>
<dbReference type="AlphaFoldDB" id="A0A553Z7L2"/>
<keyword evidence="5" id="KW-1185">Reference proteome</keyword>
<comment type="caution">
    <text evidence="4">The sequence shown here is derived from an EMBL/GenBank/DDBJ whole genome shotgun (WGS) entry which is preliminary data.</text>
</comment>
<evidence type="ECO:0000313" key="4">
    <source>
        <dbReference type="EMBL" id="TSB37436.1"/>
    </source>
</evidence>
<dbReference type="OrthoDB" id="3192863at2"/>
<dbReference type="RefSeq" id="WP_143941168.1">
    <property type="nucleotide sequence ID" value="NZ_VKLS01000237.1"/>
</dbReference>
<evidence type="ECO:0000256" key="1">
    <source>
        <dbReference type="ARBA" id="ARBA00022450"/>
    </source>
</evidence>
<accession>A0A553Z7L2</accession>